<dbReference type="InterPro" id="IPR029016">
    <property type="entry name" value="GAF-like_dom_sf"/>
</dbReference>
<dbReference type="Gene3D" id="1.10.10.10">
    <property type="entry name" value="Winged helix-like DNA-binding domain superfamily/Winged helix DNA-binding domain"/>
    <property type="match status" value="1"/>
</dbReference>
<name>A0ABP3JXP2_9ACTN</name>
<dbReference type="InterPro" id="IPR003018">
    <property type="entry name" value="GAF"/>
</dbReference>
<gene>
    <name evidence="4" type="ORF">GCM10010361_33510</name>
</gene>
<feature type="domain" description="GAF" evidence="3">
    <location>
        <begin position="25"/>
        <end position="153"/>
    </location>
</feature>
<dbReference type="SUPFAM" id="SSF55781">
    <property type="entry name" value="GAF domain-like"/>
    <property type="match status" value="1"/>
</dbReference>
<accession>A0ABP3JXP2</accession>
<keyword evidence="1" id="KW-0805">Transcription regulation</keyword>
<evidence type="ECO:0000256" key="1">
    <source>
        <dbReference type="ARBA" id="ARBA00023015"/>
    </source>
</evidence>
<dbReference type="Gene3D" id="3.30.450.40">
    <property type="match status" value="1"/>
</dbReference>
<sequence>MTVADLDPAVDDCLENLKRGALPLAQAARALGLDGLALVLTRAEGLLPEPLHLHGPLTERVEDLQLVHGQGPSIDAAQRGHTLLVSDLTTVPPEVWLGLVPALTRLGIGALFAFPLRVRDVTVGALTGYRTHAQPLTSRQLTDALAFADATAHAALSQPRWLTDLSALPFSPAHQAAGTLAQRHRLSPEHAWLRLRSHALTHNQTLLATARTVLNGDLPLEDTD</sequence>
<evidence type="ECO:0000313" key="4">
    <source>
        <dbReference type="EMBL" id="GAA0466649.1"/>
    </source>
</evidence>
<evidence type="ECO:0000313" key="5">
    <source>
        <dbReference type="Proteomes" id="UP001500909"/>
    </source>
</evidence>
<keyword evidence="2" id="KW-0804">Transcription</keyword>
<dbReference type="Pfam" id="PF01590">
    <property type="entry name" value="GAF"/>
    <property type="match status" value="1"/>
</dbReference>
<comment type="caution">
    <text evidence="4">The sequence shown here is derived from an EMBL/GenBank/DDBJ whole genome shotgun (WGS) entry which is preliminary data.</text>
</comment>
<dbReference type="Proteomes" id="UP001500909">
    <property type="component" value="Unassembled WGS sequence"/>
</dbReference>
<organism evidence="4 5">
    <name type="scientific">Streptomyces olivaceiscleroticus</name>
    <dbReference type="NCBI Taxonomy" id="68245"/>
    <lineage>
        <taxon>Bacteria</taxon>
        <taxon>Bacillati</taxon>
        <taxon>Actinomycetota</taxon>
        <taxon>Actinomycetes</taxon>
        <taxon>Kitasatosporales</taxon>
        <taxon>Streptomycetaceae</taxon>
        <taxon>Streptomyces</taxon>
    </lineage>
</organism>
<proteinExistence type="predicted"/>
<dbReference type="InterPro" id="IPR036388">
    <property type="entry name" value="WH-like_DNA-bd_sf"/>
</dbReference>
<dbReference type="EMBL" id="BAAABY010000023">
    <property type="protein sequence ID" value="GAA0466649.1"/>
    <property type="molecule type" value="Genomic_DNA"/>
</dbReference>
<reference evidence="5" key="1">
    <citation type="journal article" date="2019" name="Int. J. Syst. Evol. Microbiol.">
        <title>The Global Catalogue of Microorganisms (GCM) 10K type strain sequencing project: providing services to taxonomists for standard genome sequencing and annotation.</title>
        <authorList>
            <consortium name="The Broad Institute Genomics Platform"/>
            <consortium name="The Broad Institute Genome Sequencing Center for Infectious Disease"/>
            <person name="Wu L."/>
            <person name="Ma J."/>
        </authorList>
    </citation>
    <scope>NUCLEOTIDE SEQUENCE [LARGE SCALE GENOMIC DNA]</scope>
    <source>
        <strain evidence="5">JCM 4805</strain>
    </source>
</reference>
<evidence type="ECO:0000259" key="3">
    <source>
        <dbReference type="Pfam" id="PF01590"/>
    </source>
</evidence>
<keyword evidence="5" id="KW-1185">Reference proteome</keyword>
<evidence type="ECO:0000256" key="2">
    <source>
        <dbReference type="ARBA" id="ARBA00023163"/>
    </source>
</evidence>
<protein>
    <recommendedName>
        <fullName evidence="3">GAF domain-containing protein</fullName>
    </recommendedName>
</protein>